<comment type="caution">
    <text evidence="1">The sequence shown here is derived from an EMBL/GenBank/DDBJ whole genome shotgun (WGS) entry which is preliminary data.</text>
</comment>
<name>A0A840IIU9_9ACTN</name>
<dbReference type="AlphaFoldDB" id="A0A840IIU9"/>
<dbReference type="EMBL" id="JACHNU010000009">
    <property type="protein sequence ID" value="MBB4664902.1"/>
    <property type="molecule type" value="Genomic_DNA"/>
</dbReference>
<evidence type="ECO:0000313" key="2">
    <source>
        <dbReference type="Proteomes" id="UP000585272"/>
    </source>
</evidence>
<evidence type="ECO:0000313" key="1">
    <source>
        <dbReference type="EMBL" id="MBB4664902.1"/>
    </source>
</evidence>
<gene>
    <name evidence="1" type="ORF">BDZ31_004520</name>
</gene>
<sequence>MSAEQERVHTIGLMAVDRGAAARDHLADLRRLLADGGARAGEPDQLGVFVARVPAASRADALRVVYDAIAAVGADDHVAFIDHPEVPRHWRRWHVDSGEVRDSG</sequence>
<reference evidence="1 2" key="1">
    <citation type="submission" date="2020-08" db="EMBL/GenBank/DDBJ databases">
        <title>Genomic Encyclopedia of Archaeal and Bacterial Type Strains, Phase II (KMG-II): from individual species to whole genera.</title>
        <authorList>
            <person name="Goeker M."/>
        </authorList>
    </citation>
    <scope>NUCLEOTIDE SEQUENCE [LARGE SCALE GENOMIC DNA]</scope>
    <source>
        <strain evidence="1 2">DSM 23288</strain>
    </source>
</reference>
<keyword evidence="2" id="KW-1185">Reference proteome</keyword>
<protein>
    <submittedName>
        <fullName evidence="1">Uncharacterized protein</fullName>
    </submittedName>
</protein>
<dbReference type="Proteomes" id="UP000585272">
    <property type="component" value="Unassembled WGS sequence"/>
</dbReference>
<accession>A0A840IIU9</accession>
<dbReference type="RefSeq" id="WP_183345340.1">
    <property type="nucleotide sequence ID" value="NZ_JACHNU010000009.1"/>
</dbReference>
<proteinExistence type="predicted"/>
<organism evidence="1 2">
    <name type="scientific">Conexibacter arvalis</name>
    <dbReference type="NCBI Taxonomy" id="912552"/>
    <lineage>
        <taxon>Bacteria</taxon>
        <taxon>Bacillati</taxon>
        <taxon>Actinomycetota</taxon>
        <taxon>Thermoleophilia</taxon>
        <taxon>Solirubrobacterales</taxon>
        <taxon>Conexibacteraceae</taxon>
        <taxon>Conexibacter</taxon>
    </lineage>
</organism>